<keyword evidence="1" id="KW-0472">Membrane</keyword>
<dbReference type="EMBL" id="JACHLP010000002">
    <property type="protein sequence ID" value="MBB4842767.1"/>
    <property type="molecule type" value="Genomic_DNA"/>
</dbReference>
<dbReference type="GO" id="GO:0016020">
    <property type="term" value="C:membrane"/>
    <property type="evidence" value="ECO:0007669"/>
    <property type="project" value="UniProtKB-UniRule"/>
</dbReference>
<feature type="signal peptide" evidence="2">
    <location>
        <begin position="1"/>
        <end position="30"/>
    </location>
</feature>
<evidence type="ECO:0000256" key="2">
    <source>
        <dbReference type="SAM" id="SignalP"/>
    </source>
</evidence>
<organism evidence="4 5">
    <name type="scientific">Roseateles oligotrophus</name>
    <dbReference type="NCBI Taxonomy" id="1769250"/>
    <lineage>
        <taxon>Bacteria</taxon>
        <taxon>Pseudomonadati</taxon>
        <taxon>Pseudomonadota</taxon>
        <taxon>Betaproteobacteria</taxon>
        <taxon>Burkholderiales</taxon>
        <taxon>Sphaerotilaceae</taxon>
        <taxon>Roseateles</taxon>
    </lineage>
</organism>
<keyword evidence="5" id="KW-1185">Reference proteome</keyword>
<comment type="caution">
    <text evidence="4">The sequence shown here is derived from an EMBL/GenBank/DDBJ whole genome shotgun (WGS) entry which is preliminary data.</text>
</comment>
<name>A0A840LBS6_9BURK</name>
<proteinExistence type="predicted"/>
<feature type="domain" description="OmpA-like" evidence="3">
    <location>
        <begin position="293"/>
        <end position="417"/>
    </location>
</feature>
<accession>A0A840LBS6</accession>
<dbReference type="AlphaFoldDB" id="A0A840LBS6"/>
<feature type="chain" id="PRO_5032395218" evidence="2">
    <location>
        <begin position="31"/>
        <end position="417"/>
    </location>
</feature>
<dbReference type="PROSITE" id="PS51123">
    <property type="entry name" value="OMPA_2"/>
    <property type="match status" value="1"/>
</dbReference>
<dbReference type="InterPro" id="IPR011990">
    <property type="entry name" value="TPR-like_helical_dom_sf"/>
</dbReference>
<evidence type="ECO:0000313" key="4">
    <source>
        <dbReference type="EMBL" id="MBB4842767.1"/>
    </source>
</evidence>
<dbReference type="SUPFAM" id="SSF103088">
    <property type="entry name" value="OmpA-like"/>
    <property type="match status" value="1"/>
</dbReference>
<dbReference type="Proteomes" id="UP000562027">
    <property type="component" value="Unassembled WGS sequence"/>
</dbReference>
<evidence type="ECO:0000256" key="1">
    <source>
        <dbReference type="PROSITE-ProRule" id="PRU00473"/>
    </source>
</evidence>
<dbReference type="Gene3D" id="1.25.40.10">
    <property type="entry name" value="Tetratricopeptide repeat domain"/>
    <property type="match status" value="1"/>
</dbReference>
<protein>
    <submittedName>
        <fullName evidence="4">Outer membrane protein OmpA-like peptidoglycan-associated protein</fullName>
    </submittedName>
</protein>
<gene>
    <name evidence="4" type="ORF">HNP55_001282</name>
</gene>
<sequence>MPLTLHPRRWLLGLLALLAACATPPAPLSASTPFEQDVLETGQGLFTQWRAQAGRAASGRSVALGAINDLVDLSQGEQQPLQEESEAAAQVKKIIARQIDAQVPELKRVAAEAANSRATDYLISGSLMRSSAGTLAKPRGPLKPTEAKAPAPLVLTLLMLDLKSHQIVARWQGPLRALQGQLKPSAYFHDSPVLMNGNKPGIAEQHNSQLLNAPAGATLNADTVENAWAQALLSQAQEAYAAANYAQALALFQAVAARPGPLALRAYNGLYLSHLKLGQNDLARQDFKRVVAEGLATRSLAMKFLFMPGQTSFWADPSVSGNYEFWLQEISAQIAASPQCLEVAGHTSRSGEEAFNQKLSLARSEKVRGLMQALQPGLARRISTSGKGWLENIIGSGTDDARDAIDRRVEFKLLDCR</sequence>
<dbReference type="RefSeq" id="WP_184297373.1">
    <property type="nucleotide sequence ID" value="NZ_JACHLP010000002.1"/>
</dbReference>
<dbReference type="Pfam" id="PF00691">
    <property type="entry name" value="OmpA"/>
    <property type="match status" value="1"/>
</dbReference>
<keyword evidence="2" id="KW-0732">Signal</keyword>
<evidence type="ECO:0000259" key="3">
    <source>
        <dbReference type="PROSITE" id="PS51123"/>
    </source>
</evidence>
<evidence type="ECO:0000313" key="5">
    <source>
        <dbReference type="Proteomes" id="UP000562027"/>
    </source>
</evidence>
<dbReference type="InterPro" id="IPR036737">
    <property type="entry name" value="OmpA-like_sf"/>
</dbReference>
<reference evidence="4 5" key="1">
    <citation type="submission" date="2020-08" db="EMBL/GenBank/DDBJ databases">
        <title>Functional genomics of gut bacteria from endangered species of beetles.</title>
        <authorList>
            <person name="Carlos-Shanley C."/>
        </authorList>
    </citation>
    <scope>NUCLEOTIDE SEQUENCE [LARGE SCALE GENOMIC DNA]</scope>
    <source>
        <strain evidence="4 5">S00239</strain>
    </source>
</reference>
<dbReference type="InterPro" id="IPR006665">
    <property type="entry name" value="OmpA-like"/>
</dbReference>
<dbReference type="Gene3D" id="3.30.1330.60">
    <property type="entry name" value="OmpA-like domain"/>
    <property type="match status" value="1"/>
</dbReference>